<dbReference type="EMBL" id="QJSX01000002">
    <property type="protein sequence ID" value="PYE55880.1"/>
    <property type="molecule type" value="Genomic_DNA"/>
</dbReference>
<name>A0A318S9R2_9DEIO</name>
<comment type="caution">
    <text evidence="1">The sequence shown here is derived from an EMBL/GenBank/DDBJ whole genome shotgun (WGS) entry which is preliminary data.</text>
</comment>
<accession>A0A318S9R2</accession>
<sequence>MRTIWFAALTLLSAAEAVPKLGEALPRHPWSAAALELVVVYSHDCGDLGALWKDVLASQLPIRVVNAEAIPASAPNGLDVWRGEDATAFSRALKVRVYPTILLVREGRLLNVWEGTFDLGALKALL</sequence>
<dbReference type="SUPFAM" id="SSF52833">
    <property type="entry name" value="Thioredoxin-like"/>
    <property type="match status" value="1"/>
</dbReference>
<protein>
    <recommendedName>
        <fullName evidence="3">Thioredoxin</fullName>
    </recommendedName>
</protein>
<proteinExistence type="predicted"/>
<keyword evidence="2" id="KW-1185">Reference proteome</keyword>
<dbReference type="Proteomes" id="UP000248326">
    <property type="component" value="Unassembled WGS sequence"/>
</dbReference>
<evidence type="ECO:0000313" key="1">
    <source>
        <dbReference type="EMBL" id="PYE55880.1"/>
    </source>
</evidence>
<gene>
    <name evidence="1" type="ORF">DES52_102246</name>
</gene>
<dbReference type="RefSeq" id="WP_170130876.1">
    <property type="nucleotide sequence ID" value="NZ_QJSX01000002.1"/>
</dbReference>
<reference evidence="1 2" key="1">
    <citation type="submission" date="2018-06" db="EMBL/GenBank/DDBJ databases">
        <title>Genomic Encyclopedia of Type Strains, Phase IV (KMG-IV): sequencing the most valuable type-strain genomes for metagenomic binning, comparative biology and taxonomic classification.</title>
        <authorList>
            <person name="Goeker M."/>
        </authorList>
    </citation>
    <scope>NUCLEOTIDE SEQUENCE [LARGE SCALE GENOMIC DNA]</scope>
    <source>
        <strain evidence="1 2">DSM 18048</strain>
    </source>
</reference>
<dbReference type="AlphaFoldDB" id="A0A318S9R2"/>
<dbReference type="InterPro" id="IPR036249">
    <property type="entry name" value="Thioredoxin-like_sf"/>
</dbReference>
<evidence type="ECO:0008006" key="3">
    <source>
        <dbReference type="Google" id="ProtNLM"/>
    </source>
</evidence>
<evidence type="ECO:0000313" key="2">
    <source>
        <dbReference type="Proteomes" id="UP000248326"/>
    </source>
</evidence>
<organism evidence="1 2">
    <name type="scientific">Deinococcus yavapaiensis KR-236</name>
    <dbReference type="NCBI Taxonomy" id="694435"/>
    <lineage>
        <taxon>Bacteria</taxon>
        <taxon>Thermotogati</taxon>
        <taxon>Deinococcota</taxon>
        <taxon>Deinococci</taxon>
        <taxon>Deinococcales</taxon>
        <taxon>Deinococcaceae</taxon>
        <taxon>Deinococcus</taxon>
    </lineage>
</organism>